<dbReference type="EMBL" id="KI966454">
    <property type="protein sequence ID" value="EWC43730.1"/>
    <property type="molecule type" value="Genomic_DNA"/>
</dbReference>
<evidence type="ECO:0000313" key="2">
    <source>
        <dbReference type="Proteomes" id="UP000024837"/>
    </source>
</evidence>
<organism evidence="1 2">
    <name type="scientific">Drechslerella stenobrocha 248</name>
    <dbReference type="NCBI Taxonomy" id="1043628"/>
    <lineage>
        <taxon>Eukaryota</taxon>
        <taxon>Fungi</taxon>
        <taxon>Dikarya</taxon>
        <taxon>Ascomycota</taxon>
        <taxon>Pezizomycotina</taxon>
        <taxon>Orbiliomycetes</taxon>
        <taxon>Orbiliales</taxon>
        <taxon>Orbiliaceae</taxon>
        <taxon>Drechslerella</taxon>
    </lineage>
</organism>
<accession>W7I4S3</accession>
<gene>
    <name evidence="1" type="ORF">DRE_07390</name>
</gene>
<protein>
    <submittedName>
        <fullName evidence="1">Uncharacterized protein</fullName>
    </submittedName>
</protein>
<dbReference type="OrthoDB" id="9978204at2759"/>
<reference evidence="1 2" key="1">
    <citation type="submission" date="2013-05" db="EMBL/GenBank/DDBJ databases">
        <title>Drechslerella stenobrocha genome reveals carnivorous origination and mechanical trapping mechanism of predatory fungi.</title>
        <authorList>
            <person name="Liu X."/>
            <person name="Zhang W."/>
            <person name="Liu K."/>
        </authorList>
    </citation>
    <scope>NUCLEOTIDE SEQUENCE [LARGE SCALE GENOMIC DNA]</scope>
    <source>
        <strain evidence="1 2">248</strain>
    </source>
</reference>
<dbReference type="AlphaFoldDB" id="W7I4S3"/>
<dbReference type="Proteomes" id="UP000024837">
    <property type="component" value="Unassembled WGS sequence"/>
</dbReference>
<sequence>MSEKAELEKEFAAYSDNDTARIDSMAELLPLMKMAANAHTDNIYAIEDYMKRAGMLSYDIMAFKSSLGIPEELDDVE</sequence>
<name>W7I4S3_9PEZI</name>
<dbReference type="HOGENOM" id="CLU_2638054_0_0_1"/>
<evidence type="ECO:0000313" key="1">
    <source>
        <dbReference type="EMBL" id="EWC43730.1"/>
    </source>
</evidence>
<proteinExistence type="predicted"/>
<keyword evidence="2" id="KW-1185">Reference proteome</keyword>